<feature type="transmembrane region" description="Helical" evidence="1">
    <location>
        <begin position="27"/>
        <end position="46"/>
    </location>
</feature>
<dbReference type="RefSeq" id="WP_181418838.1">
    <property type="nucleotide sequence ID" value="NZ_QJTI01000001.1"/>
</dbReference>
<organism evidence="2 3">
    <name type="scientific">Rhodopseudomonas faecalis</name>
    <dbReference type="NCBI Taxonomy" id="99655"/>
    <lineage>
        <taxon>Bacteria</taxon>
        <taxon>Pseudomonadati</taxon>
        <taxon>Pseudomonadota</taxon>
        <taxon>Alphaproteobacteria</taxon>
        <taxon>Hyphomicrobiales</taxon>
        <taxon>Nitrobacteraceae</taxon>
        <taxon>Rhodopseudomonas</taxon>
    </lineage>
</organism>
<evidence type="ECO:0000313" key="2">
    <source>
        <dbReference type="EMBL" id="PYF05367.1"/>
    </source>
</evidence>
<accession>A0A318TNA8</accession>
<name>A0A318TNA8_9BRAD</name>
<sequence>MQRHILHEFMTGQDSAGAQSYRRLMKILVTLTISYAAGISCFLYLITD</sequence>
<dbReference type="EMBL" id="QJTI01000001">
    <property type="protein sequence ID" value="PYF05367.1"/>
    <property type="molecule type" value="Genomic_DNA"/>
</dbReference>
<protein>
    <submittedName>
        <fullName evidence="2">Uncharacterized protein</fullName>
    </submittedName>
</protein>
<keyword evidence="1" id="KW-1133">Transmembrane helix</keyword>
<keyword evidence="1" id="KW-0812">Transmembrane</keyword>
<evidence type="ECO:0000256" key="1">
    <source>
        <dbReference type="SAM" id="Phobius"/>
    </source>
</evidence>
<proteinExistence type="predicted"/>
<reference evidence="2 3" key="1">
    <citation type="submission" date="2018-06" db="EMBL/GenBank/DDBJ databases">
        <title>Genomic Encyclopedia of Archaeal and Bacterial Type Strains, Phase II (KMG-II): from individual species to whole genera.</title>
        <authorList>
            <person name="Goeker M."/>
        </authorList>
    </citation>
    <scope>NUCLEOTIDE SEQUENCE [LARGE SCALE GENOMIC DNA]</scope>
    <source>
        <strain evidence="2 3">JCM 11668</strain>
    </source>
</reference>
<gene>
    <name evidence="2" type="ORF">BJ122_101105</name>
</gene>
<dbReference type="Proteomes" id="UP000248148">
    <property type="component" value="Unassembled WGS sequence"/>
</dbReference>
<evidence type="ECO:0000313" key="3">
    <source>
        <dbReference type="Proteomes" id="UP000248148"/>
    </source>
</evidence>
<comment type="caution">
    <text evidence="2">The sequence shown here is derived from an EMBL/GenBank/DDBJ whole genome shotgun (WGS) entry which is preliminary data.</text>
</comment>
<dbReference type="AlphaFoldDB" id="A0A318TNA8"/>
<keyword evidence="1" id="KW-0472">Membrane</keyword>
<keyword evidence="3" id="KW-1185">Reference proteome</keyword>